<gene>
    <name evidence="1" type="ORF">MJO28_012730</name>
</gene>
<dbReference type="Proteomes" id="UP001060170">
    <property type="component" value="Chromosome 12"/>
</dbReference>
<evidence type="ECO:0000313" key="2">
    <source>
        <dbReference type="Proteomes" id="UP001060170"/>
    </source>
</evidence>
<organism evidence="1 2">
    <name type="scientific">Puccinia striiformis f. sp. tritici</name>
    <dbReference type="NCBI Taxonomy" id="168172"/>
    <lineage>
        <taxon>Eukaryota</taxon>
        <taxon>Fungi</taxon>
        <taxon>Dikarya</taxon>
        <taxon>Basidiomycota</taxon>
        <taxon>Pucciniomycotina</taxon>
        <taxon>Pucciniomycetes</taxon>
        <taxon>Pucciniales</taxon>
        <taxon>Pucciniaceae</taxon>
        <taxon>Puccinia</taxon>
    </lineage>
</organism>
<protein>
    <submittedName>
        <fullName evidence="1">Uncharacterized protein</fullName>
    </submittedName>
</protein>
<reference evidence="1 2" key="3">
    <citation type="journal article" date="2022" name="Microbiol. Spectr.">
        <title>Folding features and dynamics of 3D genome architecture in plant fungal pathogens.</title>
        <authorList>
            <person name="Xia C."/>
        </authorList>
    </citation>
    <scope>NUCLEOTIDE SEQUENCE [LARGE SCALE GENOMIC DNA]</scope>
    <source>
        <strain evidence="1 2">93-210</strain>
    </source>
</reference>
<proteinExistence type="predicted"/>
<reference evidence="2" key="1">
    <citation type="journal article" date="2018" name="BMC Genomics">
        <title>Genomic insights into host adaptation between the wheat stripe rust pathogen (Puccinia striiformis f. sp. tritici) and the barley stripe rust pathogen (Puccinia striiformis f. sp. hordei).</title>
        <authorList>
            <person name="Xia C."/>
            <person name="Wang M."/>
            <person name="Yin C."/>
            <person name="Cornejo O.E."/>
            <person name="Hulbert S.H."/>
            <person name="Chen X."/>
        </authorList>
    </citation>
    <scope>NUCLEOTIDE SEQUENCE [LARGE SCALE GENOMIC DNA]</scope>
    <source>
        <strain evidence="2">93-210</strain>
    </source>
</reference>
<evidence type="ECO:0000313" key="1">
    <source>
        <dbReference type="EMBL" id="KAI7942703.1"/>
    </source>
</evidence>
<reference evidence="2" key="2">
    <citation type="journal article" date="2018" name="Mol. Plant Microbe Interact.">
        <title>Genome sequence resources for the wheat stripe rust pathogen (Puccinia striiformis f. sp. tritici) and the barley stripe rust pathogen (Puccinia striiformis f. sp. hordei).</title>
        <authorList>
            <person name="Xia C."/>
            <person name="Wang M."/>
            <person name="Yin C."/>
            <person name="Cornejo O.E."/>
            <person name="Hulbert S.H."/>
            <person name="Chen X."/>
        </authorList>
    </citation>
    <scope>NUCLEOTIDE SEQUENCE [LARGE SCALE GENOMIC DNA]</scope>
    <source>
        <strain evidence="2">93-210</strain>
    </source>
</reference>
<name>A0ACC0E2P8_9BASI</name>
<sequence>MSEHKSILRLLTNVPFAEWKGQMRSYLQNQGLEMYIDASITPPTDATALLTYNKENDRAAGLLSMYLGQRFRDQFITSENKSNARGIWKALEDHFEAKTGDNQSRVVQEFLTIKFKGNDVESFLTDLNKHLRNISAVGIKIINTEEFTLHETFISEFLLSKVPVALNIRDLLLTQRPLTIQKLRDLLDGKRRDMAPIASSSSAIPSAPPIKQESALSAKTTKAGTPVTWPTCSPGKHNPATAHTEEECRQLKRGKRTAKTAATHPPASDKADDDSASISTTSSGLVCIRKALSAIQPADTCFLDSGASHHMFIGEGFVYILANDGSNVKLKALHVPGLAGTLISFGRLFERQCDLVRTSDNTFNIVRNKSVILLSAVLGGVCNVKLASASQGQSSEHSAKRASLTDIEVLHRSAGHPNIKALKKLFPNIRAAKINCEACSLSKSHRLPFPGSLPDATRPLEYIYMDLSGRINPPSFGGKEYYFKITDYYTRYRHVFLLSKKSETFSFFLQYYNEVTNFHSTTIKNVIFDGGGEFNSHEFLDFLKSKGISVQVTAPYTPQQNSVAERGNRSTSEKTRCLLKQAQLPSEYWAEAVSTAVLLENITPMRKLKWDTPHNRWFGRSFDINRLKPFGCLAYVNIPKQLRNGKFANTFGSNNDAVMPDARRDENGDNDSDEAIESDIPGTSLGHLQFTQPNHRSLS</sequence>
<comment type="caution">
    <text evidence="1">The sequence shown here is derived from an EMBL/GenBank/DDBJ whole genome shotgun (WGS) entry which is preliminary data.</text>
</comment>
<keyword evidence="2" id="KW-1185">Reference proteome</keyword>
<accession>A0ACC0E2P8</accession>
<dbReference type="EMBL" id="CM045876">
    <property type="protein sequence ID" value="KAI7942703.1"/>
    <property type="molecule type" value="Genomic_DNA"/>
</dbReference>